<name>A0AAV7N9Q2_PLEWA</name>
<feature type="compositionally biased region" description="Polar residues" evidence="1">
    <location>
        <begin position="72"/>
        <end position="81"/>
    </location>
</feature>
<gene>
    <name evidence="2" type="ORF">NDU88_008431</name>
</gene>
<dbReference type="Proteomes" id="UP001066276">
    <property type="component" value="Chromosome 9"/>
</dbReference>
<evidence type="ECO:0000313" key="3">
    <source>
        <dbReference type="Proteomes" id="UP001066276"/>
    </source>
</evidence>
<evidence type="ECO:0000256" key="1">
    <source>
        <dbReference type="SAM" id="MobiDB-lite"/>
    </source>
</evidence>
<keyword evidence="3" id="KW-1185">Reference proteome</keyword>
<comment type="caution">
    <text evidence="2">The sequence shown here is derived from an EMBL/GenBank/DDBJ whole genome shotgun (WGS) entry which is preliminary data.</text>
</comment>
<accession>A0AAV7N9Q2</accession>
<organism evidence="2 3">
    <name type="scientific">Pleurodeles waltl</name>
    <name type="common">Iberian ribbed newt</name>
    <dbReference type="NCBI Taxonomy" id="8319"/>
    <lineage>
        <taxon>Eukaryota</taxon>
        <taxon>Metazoa</taxon>
        <taxon>Chordata</taxon>
        <taxon>Craniata</taxon>
        <taxon>Vertebrata</taxon>
        <taxon>Euteleostomi</taxon>
        <taxon>Amphibia</taxon>
        <taxon>Batrachia</taxon>
        <taxon>Caudata</taxon>
        <taxon>Salamandroidea</taxon>
        <taxon>Salamandridae</taxon>
        <taxon>Pleurodelinae</taxon>
        <taxon>Pleurodeles</taxon>
    </lineage>
</organism>
<dbReference type="AlphaFoldDB" id="A0AAV7N9Q2"/>
<reference evidence="2" key="1">
    <citation type="journal article" date="2022" name="bioRxiv">
        <title>Sequencing and chromosome-scale assembly of the giantPleurodeles waltlgenome.</title>
        <authorList>
            <person name="Brown T."/>
            <person name="Elewa A."/>
            <person name="Iarovenko S."/>
            <person name="Subramanian E."/>
            <person name="Araus A.J."/>
            <person name="Petzold A."/>
            <person name="Susuki M."/>
            <person name="Suzuki K.-i.T."/>
            <person name="Hayashi T."/>
            <person name="Toyoda A."/>
            <person name="Oliveira C."/>
            <person name="Osipova E."/>
            <person name="Leigh N.D."/>
            <person name="Simon A."/>
            <person name="Yun M.H."/>
        </authorList>
    </citation>
    <scope>NUCLEOTIDE SEQUENCE</scope>
    <source>
        <strain evidence="2">20211129_DDA</strain>
        <tissue evidence="2">Liver</tissue>
    </source>
</reference>
<feature type="region of interest" description="Disordered" evidence="1">
    <location>
        <begin position="66"/>
        <end position="88"/>
    </location>
</feature>
<sequence>MQGQSRRVEVDEVRAVELCRGRLSKIEDTRVVMQCRNCTGEVAVVRAAKQDRSHLGEVDACERRSRAEATRLKSQCNESGTVGQGPLR</sequence>
<evidence type="ECO:0000313" key="2">
    <source>
        <dbReference type="EMBL" id="KAJ1111093.1"/>
    </source>
</evidence>
<dbReference type="EMBL" id="JANPWB010000013">
    <property type="protein sequence ID" value="KAJ1111093.1"/>
    <property type="molecule type" value="Genomic_DNA"/>
</dbReference>
<proteinExistence type="predicted"/>
<protein>
    <submittedName>
        <fullName evidence="2">Uncharacterized protein</fullName>
    </submittedName>
</protein>